<dbReference type="InterPro" id="IPR027417">
    <property type="entry name" value="P-loop_NTPase"/>
</dbReference>
<sequence length="415" mass="47888">MPRLRVKHFGPIRDGVKNDGWIEFKRVTVFVGNQGSGKSTLAKLFSTFSWIEKALVRGDYDKKWFEEKDRLTKPFLTYHRLENYVSSGQKNETEIDYEGDAFTIKYVHGRMHISPSKAEEYHLPQIMYVPAERNFISYVRHTEELRLSSESLKEFLTEFNYAKENMKGSLALPINNADLEYDPLTNTLSIREPGYQLELADASSGFQSAVPLHLVSQYLVNRVKEPIENRQESMSTKELERFRKEAEKYFSESLTIEQRRAFISTLSTRFNKTAFINIVEEPEQNLFPLSQWGVLQSLLQFNNQENKNRLVLTTHSPYVVNYLTIAVQGKQLHDKILKKSRHDDLGLKLANVIPLKALLDADDLAIYQADEKTGSIAKLPMAEGIPSDSNYLNESLREGNDMFDRLLDIEEELEA</sequence>
<reference evidence="1 2" key="1">
    <citation type="submission" date="2017-08" db="EMBL/GenBank/DDBJ databases">
        <title>Draft Genome Sequence of Pseudomonas moraviensis TYU6, isolated from Taxus cuspidata by using PacBio Single-Molecule Real-Time Technology.</title>
        <authorList>
            <person name="Baek K.-H."/>
            <person name="Mishra A.K."/>
        </authorList>
    </citation>
    <scope>NUCLEOTIDE SEQUENCE [LARGE SCALE GENOMIC DNA]</scope>
    <source>
        <strain evidence="1 2">TYU6</strain>
    </source>
</reference>
<accession>A0A2A2PT81</accession>
<evidence type="ECO:0000313" key="1">
    <source>
        <dbReference type="EMBL" id="PAW58421.1"/>
    </source>
</evidence>
<dbReference type="InterPro" id="IPR051396">
    <property type="entry name" value="Bact_Antivir_Def_Nuclease"/>
</dbReference>
<gene>
    <name evidence="1" type="ORF">CKQ80_25015</name>
</gene>
<dbReference type="EMBL" id="NRST01000001">
    <property type="protein sequence ID" value="PAW58421.1"/>
    <property type="molecule type" value="Genomic_DNA"/>
</dbReference>
<protein>
    <submittedName>
        <fullName evidence="1">AAA family ATPase</fullName>
    </submittedName>
</protein>
<dbReference type="RefSeq" id="WP_095668885.1">
    <property type="nucleotide sequence ID" value="NZ_NRSS01000003.1"/>
</dbReference>
<dbReference type="PANTHER" id="PTHR43581">
    <property type="entry name" value="ATP/GTP PHOSPHATASE"/>
    <property type="match status" value="1"/>
</dbReference>
<organism evidence="1 2">
    <name type="scientific">Pseudomonas moraviensis</name>
    <dbReference type="NCBI Taxonomy" id="321662"/>
    <lineage>
        <taxon>Bacteria</taxon>
        <taxon>Pseudomonadati</taxon>
        <taxon>Pseudomonadota</taxon>
        <taxon>Gammaproteobacteria</taxon>
        <taxon>Pseudomonadales</taxon>
        <taxon>Pseudomonadaceae</taxon>
        <taxon>Pseudomonas</taxon>
    </lineage>
</organism>
<evidence type="ECO:0000313" key="2">
    <source>
        <dbReference type="Proteomes" id="UP000217830"/>
    </source>
</evidence>
<dbReference type="PANTHER" id="PTHR43581:SF4">
    <property type="entry name" value="ATP_GTP PHOSPHATASE"/>
    <property type="match status" value="1"/>
</dbReference>
<dbReference type="SUPFAM" id="SSF52540">
    <property type="entry name" value="P-loop containing nucleoside triphosphate hydrolases"/>
    <property type="match status" value="1"/>
</dbReference>
<name>A0A2A2PT81_9PSED</name>
<dbReference type="AlphaFoldDB" id="A0A2A2PT81"/>
<proteinExistence type="predicted"/>
<keyword evidence="2" id="KW-1185">Reference proteome</keyword>
<comment type="caution">
    <text evidence="1">The sequence shown here is derived from an EMBL/GenBank/DDBJ whole genome shotgun (WGS) entry which is preliminary data.</text>
</comment>
<dbReference type="Gene3D" id="3.40.50.300">
    <property type="entry name" value="P-loop containing nucleotide triphosphate hydrolases"/>
    <property type="match status" value="1"/>
</dbReference>
<dbReference type="Proteomes" id="UP000217830">
    <property type="component" value="Unassembled WGS sequence"/>
</dbReference>